<dbReference type="AlphaFoldDB" id="A9KFA9"/>
<dbReference type="HOGENOM" id="CLU_2449649_0_0_6"/>
<dbReference type="EMBL" id="CP000733">
    <property type="protein sequence ID" value="ABS77621.1"/>
    <property type="molecule type" value="Genomic_DNA"/>
</dbReference>
<protein>
    <submittedName>
        <fullName evidence="1">Uncharacterized protein</fullName>
    </submittedName>
</protein>
<organism evidence="1 2">
    <name type="scientific">Coxiella burnetii (strain Dugway 5J108-111)</name>
    <dbReference type="NCBI Taxonomy" id="434922"/>
    <lineage>
        <taxon>Bacteria</taxon>
        <taxon>Pseudomonadati</taxon>
        <taxon>Pseudomonadota</taxon>
        <taxon>Gammaproteobacteria</taxon>
        <taxon>Legionellales</taxon>
        <taxon>Coxiellaceae</taxon>
        <taxon>Coxiella</taxon>
    </lineage>
</organism>
<evidence type="ECO:0000313" key="2">
    <source>
        <dbReference type="Proteomes" id="UP000008555"/>
    </source>
</evidence>
<dbReference type="KEGG" id="cbd:CBUD_0491"/>
<name>A9KFA9_COXBN</name>
<evidence type="ECO:0000313" key="1">
    <source>
        <dbReference type="EMBL" id="ABS77621.1"/>
    </source>
</evidence>
<reference evidence="1 2" key="1">
    <citation type="journal article" date="2009" name="Infect. Immun.">
        <title>Comparative genomics reveal extensive transposon-mediated genomic plasticity and diversity among potential effector proteins within the genus Coxiella.</title>
        <authorList>
            <person name="Beare P.A."/>
            <person name="Unsworth N."/>
            <person name="Andoh M."/>
            <person name="Voth D.E."/>
            <person name="Omsland A."/>
            <person name="Gilk S.D."/>
            <person name="Williams K.P."/>
            <person name="Sobral B.W."/>
            <person name="Kupko J.J.III."/>
            <person name="Porcella S.F."/>
            <person name="Samuel J.E."/>
            <person name="Heinzen R.A."/>
        </authorList>
    </citation>
    <scope>NUCLEOTIDE SEQUENCE [LARGE SCALE GENOMIC DNA]</scope>
    <source>
        <strain evidence="1 2">Dugway 5J108-111</strain>
    </source>
</reference>
<proteinExistence type="predicted"/>
<gene>
    <name evidence="1" type="ordered locus">CBUD_0491</name>
</gene>
<dbReference type="Proteomes" id="UP000008555">
    <property type="component" value="Chromosome"/>
</dbReference>
<sequence>MFLPYHYPQVVRKVRHPRSLVVPACAGMAITTKPCYKSSHFRLFFLLALISKNHRRPRAGGDPAHTVRSALKARLVSCAGSRSLKWKWL</sequence>
<accession>A9KFA9</accession>